<dbReference type="InterPro" id="IPR002618">
    <property type="entry name" value="UDPGP_fam"/>
</dbReference>
<dbReference type="Pfam" id="PF01704">
    <property type="entry name" value="UDPGP"/>
    <property type="match status" value="1"/>
</dbReference>
<dbReference type="InterPro" id="IPR029044">
    <property type="entry name" value="Nucleotide-diphossugar_trans"/>
</dbReference>
<evidence type="ECO:0000256" key="2">
    <source>
        <dbReference type="ARBA" id="ARBA00022679"/>
    </source>
</evidence>
<protein>
    <submittedName>
        <fullName evidence="4">UDP-N-acetylglucosamine/UDP-N-acetylgalactosamine diphosphorylase</fullName>
    </submittedName>
</protein>
<dbReference type="RefSeq" id="WP_074753824.1">
    <property type="nucleotide sequence ID" value="NZ_FOGJ01000001.1"/>
</dbReference>
<dbReference type="eggNOG" id="COG4284">
    <property type="taxonomic scope" value="Bacteria"/>
</dbReference>
<keyword evidence="2" id="KW-0808">Transferase</keyword>
<dbReference type="InterPro" id="IPR039741">
    <property type="entry name" value="UDP-sugar_pyrophosphorylase"/>
</dbReference>
<dbReference type="Proteomes" id="UP000182584">
    <property type="component" value="Unassembled WGS sequence"/>
</dbReference>
<name>A0A1H9KWZ9_BUTFI</name>
<dbReference type="PANTHER" id="PTHR11952">
    <property type="entry name" value="UDP- GLUCOSE PYROPHOSPHORYLASE"/>
    <property type="match status" value="1"/>
</dbReference>
<evidence type="ECO:0000313" key="4">
    <source>
        <dbReference type="EMBL" id="SER03702.1"/>
    </source>
</evidence>
<evidence type="ECO:0000313" key="5">
    <source>
        <dbReference type="Proteomes" id="UP000182584"/>
    </source>
</evidence>
<dbReference type="PANTHER" id="PTHR11952:SF2">
    <property type="entry name" value="LD24639P"/>
    <property type="match status" value="1"/>
</dbReference>
<evidence type="ECO:0000256" key="1">
    <source>
        <dbReference type="ARBA" id="ARBA00010401"/>
    </source>
</evidence>
<dbReference type="GO" id="GO:0003977">
    <property type="term" value="F:UDP-N-acetylglucosamine diphosphorylase activity"/>
    <property type="evidence" value="ECO:0007669"/>
    <property type="project" value="TreeGrafter"/>
</dbReference>
<accession>A0A1H9KWZ9</accession>
<gene>
    <name evidence="4" type="ORF">SAMN04487884_101200</name>
</gene>
<keyword evidence="3" id="KW-0548">Nucleotidyltransferase</keyword>
<dbReference type="SUPFAM" id="SSF53448">
    <property type="entry name" value="Nucleotide-diphospho-sugar transferases"/>
    <property type="match status" value="1"/>
</dbReference>
<organism evidence="4 5">
    <name type="scientific">Butyrivibrio fibrisolvens</name>
    <dbReference type="NCBI Taxonomy" id="831"/>
    <lineage>
        <taxon>Bacteria</taxon>
        <taxon>Bacillati</taxon>
        <taxon>Bacillota</taxon>
        <taxon>Clostridia</taxon>
        <taxon>Lachnospirales</taxon>
        <taxon>Lachnospiraceae</taxon>
        <taxon>Butyrivibrio</taxon>
    </lineage>
</organism>
<dbReference type="Gene3D" id="3.90.550.10">
    <property type="entry name" value="Spore Coat Polysaccharide Biosynthesis Protein SpsA, Chain A"/>
    <property type="match status" value="1"/>
</dbReference>
<dbReference type="EMBL" id="FOGJ01000001">
    <property type="protein sequence ID" value="SER03702.1"/>
    <property type="molecule type" value="Genomic_DNA"/>
</dbReference>
<reference evidence="4 5" key="1">
    <citation type="submission" date="2016-10" db="EMBL/GenBank/DDBJ databases">
        <authorList>
            <person name="de Groot N.N."/>
        </authorList>
    </citation>
    <scope>NUCLEOTIDE SEQUENCE [LARGE SCALE GENOMIC DNA]</scope>
    <source>
        <strain evidence="4 5">AR40</strain>
    </source>
</reference>
<sequence length="409" mass="45511">MNLEQAKEKLAKYGQEHVLKYYDELSEESKKALLQQIDETDFAVLSKCSELGKGGNRGKFSPLAAMQLPEIEAGREEFERIGIETIKAGKTAAVLLAGGMGTRLGSDNPKGMYDIGLSKNVYIFQRLFENLMDSVNAAGGAYIHLFIMTSEKNHEATVEFLTEKKFFGYPEDKVTFFKQDMAPASDYEGKVYMEGKDRISTSPNGNAGWFSSMIRAGLLDVIHAEGIEWIDVFAVDNVLQRICDPCFVGATVKRGVSVGAKVVKKNAPDEKVGVMCLEDGKPSIVEYYELSQEMMDAKDENGDPAYNFGVILNYLFNEKALEEIASKELPLHVVEKKIPHIDENAQLVKPEKPNGCKFEQLVLDMIHMLDSCLPYEVVREKEFAPIKNATGVDSVESARELCKLNGIEL</sequence>
<dbReference type="GO" id="GO:0006048">
    <property type="term" value="P:UDP-N-acetylglucosamine biosynthetic process"/>
    <property type="evidence" value="ECO:0007669"/>
    <property type="project" value="TreeGrafter"/>
</dbReference>
<comment type="similarity">
    <text evidence="1">Belongs to the UDPGP type 1 family.</text>
</comment>
<dbReference type="AlphaFoldDB" id="A0A1H9KWZ9"/>
<dbReference type="OrthoDB" id="9806910at2"/>
<evidence type="ECO:0000256" key="3">
    <source>
        <dbReference type="ARBA" id="ARBA00022695"/>
    </source>
</evidence>
<proteinExistence type="inferred from homology"/>